<keyword evidence="2" id="KW-0813">Transport</keyword>
<dbReference type="Proteomes" id="UP000826656">
    <property type="component" value="Unassembled WGS sequence"/>
</dbReference>
<evidence type="ECO:0000256" key="2">
    <source>
        <dbReference type="ARBA" id="ARBA00022448"/>
    </source>
</evidence>
<evidence type="ECO:0000313" key="8">
    <source>
        <dbReference type="Proteomes" id="UP000826656"/>
    </source>
</evidence>
<dbReference type="EMBL" id="JAIVGD010000015">
    <property type="protein sequence ID" value="KAH0757847.1"/>
    <property type="molecule type" value="Genomic_DNA"/>
</dbReference>
<accession>A0ABQ7V1A5</accession>
<evidence type="ECO:0000256" key="4">
    <source>
        <dbReference type="ARBA" id="ARBA00022989"/>
    </source>
</evidence>
<protein>
    <submittedName>
        <fullName evidence="7">Uncharacterized protein</fullName>
    </submittedName>
</protein>
<keyword evidence="4 6" id="KW-1133">Transmembrane helix</keyword>
<keyword evidence="3 6" id="KW-0812">Transmembrane</keyword>
<keyword evidence="8" id="KW-1185">Reference proteome</keyword>
<comment type="caution">
    <text evidence="7">The sequence shown here is derived from an EMBL/GenBank/DDBJ whole genome shotgun (WGS) entry which is preliminary data.</text>
</comment>
<feature type="transmembrane region" description="Helical" evidence="6">
    <location>
        <begin position="30"/>
        <end position="54"/>
    </location>
</feature>
<name>A0ABQ7V1A5_SOLTU</name>
<sequence length="119" mass="13189">MPPNEPEHDDAEGWCKTTMDYTKWQIVDKFYLFFATLGCGAYFLAPVGVVTSVIGQWAGGRLPRVGTLSMAGENGDNSTEMSQEVERDFELTALVTQLNELSTKITEVAILTPKKLKEL</sequence>
<evidence type="ECO:0000313" key="7">
    <source>
        <dbReference type="EMBL" id="KAH0757847.1"/>
    </source>
</evidence>
<organism evidence="7 8">
    <name type="scientific">Solanum tuberosum</name>
    <name type="common">Potato</name>
    <dbReference type="NCBI Taxonomy" id="4113"/>
    <lineage>
        <taxon>Eukaryota</taxon>
        <taxon>Viridiplantae</taxon>
        <taxon>Streptophyta</taxon>
        <taxon>Embryophyta</taxon>
        <taxon>Tracheophyta</taxon>
        <taxon>Spermatophyta</taxon>
        <taxon>Magnoliopsida</taxon>
        <taxon>eudicotyledons</taxon>
        <taxon>Gunneridae</taxon>
        <taxon>Pentapetalae</taxon>
        <taxon>asterids</taxon>
        <taxon>lamiids</taxon>
        <taxon>Solanales</taxon>
        <taxon>Solanaceae</taxon>
        <taxon>Solanoideae</taxon>
        <taxon>Solaneae</taxon>
        <taxon>Solanum</taxon>
    </lineage>
</organism>
<evidence type="ECO:0000256" key="5">
    <source>
        <dbReference type="ARBA" id="ARBA00023136"/>
    </source>
</evidence>
<reference evidence="7 8" key="1">
    <citation type="journal article" date="2021" name="bioRxiv">
        <title>Chromosome-scale and haplotype-resolved genome assembly of a tetraploid potato cultivar.</title>
        <authorList>
            <person name="Sun H."/>
            <person name="Jiao W.-B."/>
            <person name="Krause K."/>
            <person name="Campoy J.A."/>
            <person name="Goel M."/>
            <person name="Folz-Donahue K."/>
            <person name="Kukat C."/>
            <person name="Huettel B."/>
            <person name="Schneeberger K."/>
        </authorList>
    </citation>
    <scope>NUCLEOTIDE SEQUENCE [LARGE SCALE GENOMIC DNA]</scope>
    <source>
        <strain evidence="7">SolTubOtavaFocal</strain>
        <tissue evidence="7">Leaves</tissue>
    </source>
</reference>
<comment type="subcellular location">
    <subcellularLocation>
        <location evidence="1">Membrane</location>
        <topology evidence="1">Multi-pass membrane protein</topology>
    </subcellularLocation>
</comment>
<evidence type="ECO:0000256" key="1">
    <source>
        <dbReference type="ARBA" id="ARBA00004141"/>
    </source>
</evidence>
<dbReference type="PANTHER" id="PTHR22773">
    <property type="entry name" value="NADH DEHYDROGENASE"/>
    <property type="match status" value="1"/>
</dbReference>
<evidence type="ECO:0000256" key="6">
    <source>
        <dbReference type="SAM" id="Phobius"/>
    </source>
</evidence>
<evidence type="ECO:0000256" key="3">
    <source>
        <dbReference type="ARBA" id="ARBA00022692"/>
    </source>
</evidence>
<gene>
    <name evidence="7" type="ORF">KY290_021340</name>
</gene>
<keyword evidence="5 6" id="KW-0472">Membrane</keyword>
<proteinExistence type="predicted"/>